<evidence type="ECO:0000256" key="10">
    <source>
        <dbReference type="SAM" id="Phobius"/>
    </source>
</evidence>
<dbReference type="Pfam" id="PF00085">
    <property type="entry name" value="Thioredoxin"/>
    <property type="match status" value="1"/>
</dbReference>
<name>A0A915PFM3_9BILA</name>
<keyword evidence="12" id="KW-1185">Reference proteome</keyword>
<dbReference type="InterPro" id="IPR036249">
    <property type="entry name" value="Thioredoxin-like_sf"/>
</dbReference>
<dbReference type="InterPro" id="IPR012621">
    <property type="entry name" value="Tom7"/>
</dbReference>
<feature type="domain" description="Thioredoxin" evidence="11">
    <location>
        <begin position="197"/>
        <end position="342"/>
    </location>
</feature>
<dbReference type="AlphaFoldDB" id="A0A915PFM3"/>
<accession>A0A915PFM3</accession>
<evidence type="ECO:0000313" key="12">
    <source>
        <dbReference type="Proteomes" id="UP000887560"/>
    </source>
</evidence>
<dbReference type="GO" id="GO:0030150">
    <property type="term" value="P:protein import into mitochondrial matrix"/>
    <property type="evidence" value="ECO:0007669"/>
    <property type="project" value="InterPro"/>
</dbReference>
<evidence type="ECO:0000256" key="3">
    <source>
        <dbReference type="ARBA" id="ARBA00022448"/>
    </source>
</evidence>
<evidence type="ECO:0000256" key="9">
    <source>
        <dbReference type="ARBA" id="ARBA00023136"/>
    </source>
</evidence>
<keyword evidence="7 10" id="KW-1133">Transmembrane helix</keyword>
<dbReference type="WBParaSite" id="scf7180000424737.g13869">
    <property type="protein sequence ID" value="scf7180000424737.g13869"/>
    <property type="gene ID" value="scf7180000424737.g13869"/>
</dbReference>
<dbReference type="Gene3D" id="3.40.30.10">
    <property type="entry name" value="Glutaredoxin"/>
    <property type="match status" value="1"/>
</dbReference>
<dbReference type="Pfam" id="PF08038">
    <property type="entry name" value="Tom7"/>
    <property type="match status" value="1"/>
</dbReference>
<evidence type="ECO:0000259" key="11">
    <source>
        <dbReference type="PROSITE" id="PS51352"/>
    </source>
</evidence>
<keyword evidence="8" id="KW-0496">Mitochondrion</keyword>
<evidence type="ECO:0000256" key="8">
    <source>
        <dbReference type="ARBA" id="ARBA00023128"/>
    </source>
</evidence>
<evidence type="ECO:0000313" key="13">
    <source>
        <dbReference type="WBParaSite" id="scf7180000424737.g13869"/>
    </source>
</evidence>
<evidence type="ECO:0000256" key="5">
    <source>
        <dbReference type="ARBA" id="ARBA00022787"/>
    </source>
</evidence>
<keyword evidence="3" id="KW-0813">Transport</keyword>
<keyword evidence="9 10" id="KW-0472">Membrane</keyword>
<dbReference type="PROSITE" id="PS51352">
    <property type="entry name" value="THIOREDOXIN_2"/>
    <property type="match status" value="1"/>
</dbReference>
<keyword evidence="5" id="KW-1000">Mitochondrion outer membrane</keyword>
<evidence type="ECO:0000256" key="7">
    <source>
        <dbReference type="ARBA" id="ARBA00022989"/>
    </source>
</evidence>
<keyword evidence="4 10" id="KW-0812">Transmembrane</keyword>
<evidence type="ECO:0000256" key="2">
    <source>
        <dbReference type="ARBA" id="ARBA00010917"/>
    </source>
</evidence>
<dbReference type="GO" id="GO:0005742">
    <property type="term" value="C:mitochondrial outer membrane translocase complex"/>
    <property type="evidence" value="ECO:0007669"/>
    <property type="project" value="InterPro"/>
</dbReference>
<feature type="transmembrane region" description="Helical" evidence="10">
    <location>
        <begin position="65"/>
        <end position="84"/>
    </location>
</feature>
<dbReference type="PANTHER" id="PTHR10438:SF468">
    <property type="entry name" value="THIOREDOXIN-1-RELATED"/>
    <property type="match status" value="1"/>
</dbReference>
<dbReference type="InterPro" id="IPR013766">
    <property type="entry name" value="Thioredoxin_domain"/>
</dbReference>
<organism evidence="12 13">
    <name type="scientific">Meloidogyne floridensis</name>
    <dbReference type="NCBI Taxonomy" id="298350"/>
    <lineage>
        <taxon>Eukaryota</taxon>
        <taxon>Metazoa</taxon>
        <taxon>Ecdysozoa</taxon>
        <taxon>Nematoda</taxon>
        <taxon>Chromadorea</taxon>
        <taxon>Rhabditida</taxon>
        <taxon>Tylenchina</taxon>
        <taxon>Tylenchomorpha</taxon>
        <taxon>Tylenchoidea</taxon>
        <taxon>Meloidogynidae</taxon>
        <taxon>Meloidogyninae</taxon>
        <taxon>Meloidogyne</taxon>
    </lineage>
</organism>
<comment type="similarity">
    <text evidence="2">Belongs to the Tom7 family.</text>
</comment>
<comment type="subcellular location">
    <subcellularLocation>
        <location evidence="1">Mitochondrion outer membrane</location>
        <topology evidence="1">Single-pass membrane protein</topology>
    </subcellularLocation>
</comment>
<dbReference type="SUPFAM" id="SSF52833">
    <property type="entry name" value="Thioredoxin-like"/>
    <property type="match status" value="1"/>
</dbReference>
<dbReference type="InterPro" id="IPR050620">
    <property type="entry name" value="Thioredoxin_H-type-like"/>
</dbReference>
<protein>
    <submittedName>
        <fullName evidence="13">Mitochondrial import receptor subunit TOM7 homolog</fullName>
    </submittedName>
</protein>
<dbReference type="Proteomes" id="UP000887560">
    <property type="component" value="Unplaced"/>
</dbReference>
<feature type="transmembrane region" description="Helical" evidence="10">
    <location>
        <begin position="183"/>
        <end position="199"/>
    </location>
</feature>
<evidence type="ECO:0000256" key="4">
    <source>
        <dbReference type="ARBA" id="ARBA00022692"/>
    </source>
</evidence>
<keyword evidence="6" id="KW-0653">Protein transport</keyword>
<evidence type="ECO:0000256" key="6">
    <source>
        <dbReference type="ARBA" id="ARBA00022927"/>
    </source>
</evidence>
<reference evidence="13" key="1">
    <citation type="submission" date="2022-11" db="UniProtKB">
        <authorList>
            <consortium name="WormBaseParasite"/>
        </authorList>
    </citation>
    <scope>IDENTIFICATION</scope>
</reference>
<sequence>MEFMGADVSEKDVSKWESPSLAKHLFTISAHVLTKYLQWGFVPTVIYLGMRNGADPLPNGEIPQLSLFSVLWICCVIVGQVKMLEELRKRRNEFSSICNVYHLLNFMLSIAFPFAKLTPKISEMLFGMENRNIDTRENEILIFLIVVVIFKCRKSSSYLHTFSTIYLYSKLANALLFFRVKPIYGLFYCVVVITLYILVDEPLPPDSEKIRFFNGEELKNTLQEDKSIVWIIEFFSTWSPECRYVRPVFNALSEKFTLPNLRFGKLDVGRFPKEAEHFRINCSATSRQLPTFSCFKGGIQTERRPLIGTNGKAIPFVFTEQNIVLALDLTSIYAECKKRLKNS</sequence>
<dbReference type="PANTHER" id="PTHR10438">
    <property type="entry name" value="THIOREDOXIN"/>
    <property type="match status" value="1"/>
</dbReference>
<proteinExistence type="inferred from homology"/>
<evidence type="ECO:0000256" key="1">
    <source>
        <dbReference type="ARBA" id="ARBA00004572"/>
    </source>
</evidence>